<dbReference type="SMART" id="SM00304">
    <property type="entry name" value="HAMP"/>
    <property type="match status" value="1"/>
</dbReference>
<evidence type="ECO:0000256" key="7">
    <source>
        <dbReference type="ARBA" id="ARBA00023012"/>
    </source>
</evidence>
<dbReference type="CDD" id="cd06225">
    <property type="entry name" value="HAMP"/>
    <property type="match status" value="1"/>
</dbReference>
<dbReference type="PANTHER" id="PTHR43065">
    <property type="entry name" value="SENSOR HISTIDINE KINASE"/>
    <property type="match status" value="1"/>
</dbReference>
<feature type="domain" description="Histidine kinase" evidence="10">
    <location>
        <begin position="351"/>
        <end position="602"/>
    </location>
</feature>
<evidence type="ECO:0000256" key="4">
    <source>
        <dbReference type="ARBA" id="ARBA00022553"/>
    </source>
</evidence>
<keyword evidence="9" id="KW-0812">Transmembrane</keyword>
<dbReference type="Gene3D" id="3.30.565.10">
    <property type="entry name" value="Histidine kinase-like ATPase, C-terminal domain"/>
    <property type="match status" value="1"/>
</dbReference>
<comment type="catalytic activity">
    <reaction evidence="1">
        <text>ATP + protein L-histidine = ADP + protein N-phospho-L-histidine.</text>
        <dbReference type="EC" id="2.7.13.3"/>
    </reaction>
</comment>
<dbReference type="Gene3D" id="1.10.287.130">
    <property type="match status" value="1"/>
</dbReference>
<dbReference type="PROSITE" id="PS50109">
    <property type="entry name" value="HIS_KIN"/>
    <property type="match status" value="1"/>
</dbReference>
<dbReference type="PROSITE" id="PS50885">
    <property type="entry name" value="HAMP"/>
    <property type="match status" value="1"/>
</dbReference>
<keyword evidence="4" id="KW-0597">Phosphoprotein</keyword>
<name>A0A926VBD2_9CYAN</name>
<evidence type="ECO:0000256" key="9">
    <source>
        <dbReference type="SAM" id="Phobius"/>
    </source>
</evidence>
<evidence type="ECO:0000256" key="1">
    <source>
        <dbReference type="ARBA" id="ARBA00000085"/>
    </source>
</evidence>
<evidence type="ECO:0000256" key="5">
    <source>
        <dbReference type="ARBA" id="ARBA00022679"/>
    </source>
</evidence>
<comment type="caution">
    <text evidence="12">The sequence shown here is derived from an EMBL/GenBank/DDBJ whole genome shotgun (WGS) entry which is preliminary data.</text>
</comment>
<dbReference type="InterPro" id="IPR036890">
    <property type="entry name" value="HATPase_C_sf"/>
</dbReference>
<dbReference type="Gene3D" id="6.10.340.10">
    <property type="match status" value="1"/>
</dbReference>
<evidence type="ECO:0000256" key="6">
    <source>
        <dbReference type="ARBA" id="ARBA00022777"/>
    </source>
</evidence>
<evidence type="ECO:0000313" key="12">
    <source>
        <dbReference type="EMBL" id="MBD2180565.1"/>
    </source>
</evidence>
<feature type="domain" description="HAMP" evidence="11">
    <location>
        <begin position="249"/>
        <end position="302"/>
    </location>
</feature>
<feature type="coiled-coil region" evidence="8">
    <location>
        <begin position="301"/>
        <end position="342"/>
    </location>
</feature>
<sequence>MLSLNSLLTKDAIKHIIPRLSIAKKIGYGYSLAIGIAVLGTTVGLVIGDYYQNQAREQLKIADRQQHLLSDLENAVGVVRSHPQKLVTILGESIWFDYESAKFLGDVERVKVLLSEFESFLNSRPINLAIKSDDLTALLKDYEVNIESYNQLIKSLWQQIDPPNLQAGQIQVAQQQILTFIRSKRATELSVKFDRLSESLTKLKEIAASQQSFANARLEQAELLRRQIIVTSMLLSMAIAVALALITSRAIARPLEAVTQVARAIVLESNFALRSPVTTDDEVGLLATSLNQLVQWIGEYTHELELARQTLEKRVEERTQELTNTLQELQQTQAQLIQTEKMSSLGQLVAGIAHEINNPVNFIYGNLKHASNYIDNLLELIYLYQQHYPEPIPTIQEKIEEIDIDFLIDDLPKILLSMKVGSERIRAIVLSLRNFSRLDESEMKLVNIHEGIENTLLILNNRLKRGIQVIKEYGDLPLVECYPAQLNQVFLNILANAIDALSEPQNSKQQAKENFSPTIIIRTEKVDCNYVRVGIRDNGPGIPSEVIAKLFDPFFTTKPIGKGTGLGLSISYQIVKKHRGKIEAISELGQGTEFVLMLPLTFVT</sequence>
<gene>
    <name evidence="12" type="ORF">H6G03_05505</name>
</gene>
<dbReference type="Pfam" id="PF02518">
    <property type="entry name" value="HATPase_c"/>
    <property type="match status" value="1"/>
</dbReference>
<keyword evidence="6" id="KW-0418">Kinase</keyword>
<keyword evidence="7" id="KW-0902">Two-component regulatory system</keyword>
<evidence type="ECO:0000256" key="2">
    <source>
        <dbReference type="ARBA" id="ARBA00004370"/>
    </source>
</evidence>
<reference evidence="12" key="2">
    <citation type="submission" date="2020-08" db="EMBL/GenBank/DDBJ databases">
        <authorList>
            <person name="Chen M."/>
            <person name="Teng W."/>
            <person name="Zhao L."/>
            <person name="Hu C."/>
            <person name="Zhou Y."/>
            <person name="Han B."/>
            <person name="Song L."/>
            <person name="Shu W."/>
        </authorList>
    </citation>
    <scope>NUCLEOTIDE SEQUENCE</scope>
    <source>
        <strain evidence="12">FACHB-1375</strain>
    </source>
</reference>
<dbReference type="SMART" id="SM00387">
    <property type="entry name" value="HATPase_c"/>
    <property type="match status" value="1"/>
</dbReference>
<dbReference type="PANTHER" id="PTHR43065:SF50">
    <property type="entry name" value="HISTIDINE KINASE"/>
    <property type="match status" value="1"/>
</dbReference>
<keyword evidence="8" id="KW-0175">Coiled coil</keyword>
<dbReference type="InterPro" id="IPR004358">
    <property type="entry name" value="Sig_transdc_His_kin-like_C"/>
</dbReference>
<dbReference type="InterPro" id="IPR003661">
    <property type="entry name" value="HisK_dim/P_dom"/>
</dbReference>
<comment type="subcellular location">
    <subcellularLocation>
        <location evidence="2">Membrane</location>
    </subcellularLocation>
</comment>
<evidence type="ECO:0000259" key="10">
    <source>
        <dbReference type="PROSITE" id="PS50109"/>
    </source>
</evidence>
<evidence type="ECO:0000313" key="13">
    <source>
        <dbReference type="Proteomes" id="UP000641646"/>
    </source>
</evidence>
<dbReference type="AlphaFoldDB" id="A0A926VBD2"/>
<dbReference type="EC" id="2.7.13.3" evidence="3"/>
<feature type="transmembrane region" description="Helical" evidence="9">
    <location>
        <begin position="28"/>
        <end position="51"/>
    </location>
</feature>
<dbReference type="SUPFAM" id="SSF55874">
    <property type="entry name" value="ATPase domain of HSP90 chaperone/DNA topoisomerase II/histidine kinase"/>
    <property type="match status" value="1"/>
</dbReference>
<feature type="transmembrane region" description="Helical" evidence="9">
    <location>
        <begin position="228"/>
        <end position="246"/>
    </location>
</feature>
<dbReference type="InterPro" id="IPR005467">
    <property type="entry name" value="His_kinase_dom"/>
</dbReference>
<dbReference type="GO" id="GO:0000155">
    <property type="term" value="F:phosphorelay sensor kinase activity"/>
    <property type="evidence" value="ECO:0007669"/>
    <property type="project" value="InterPro"/>
</dbReference>
<evidence type="ECO:0000259" key="11">
    <source>
        <dbReference type="PROSITE" id="PS50885"/>
    </source>
</evidence>
<dbReference type="CDD" id="cd00082">
    <property type="entry name" value="HisKA"/>
    <property type="match status" value="1"/>
</dbReference>
<protein>
    <recommendedName>
        <fullName evidence="3">histidine kinase</fullName>
        <ecNumber evidence="3">2.7.13.3</ecNumber>
    </recommendedName>
</protein>
<dbReference type="Proteomes" id="UP000641646">
    <property type="component" value="Unassembled WGS sequence"/>
</dbReference>
<keyword evidence="9" id="KW-0472">Membrane</keyword>
<dbReference type="InterPro" id="IPR036097">
    <property type="entry name" value="HisK_dim/P_sf"/>
</dbReference>
<dbReference type="GO" id="GO:0016020">
    <property type="term" value="C:membrane"/>
    <property type="evidence" value="ECO:0007669"/>
    <property type="project" value="UniProtKB-SubCell"/>
</dbReference>
<dbReference type="InterPro" id="IPR003660">
    <property type="entry name" value="HAMP_dom"/>
</dbReference>
<keyword evidence="9" id="KW-1133">Transmembrane helix</keyword>
<dbReference type="Pfam" id="PF00672">
    <property type="entry name" value="HAMP"/>
    <property type="match status" value="1"/>
</dbReference>
<dbReference type="InterPro" id="IPR003594">
    <property type="entry name" value="HATPase_dom"/>
</dbReference>
<dbReference type="EMBL" id="JACJPW010000010">
    <property type="protein sequence ID" value="MBD2180565.1"/>
    <property type="molecule type" value="Genomic_DNA"/>
</dbReference>
<dbReference type="SUPFAM" id="SSF47384">
    <property type="entry name" value="Homodimeric domain of signal transducing histidine kinase"/>
    <property type="match status" value="1"/>
</dbReference>
<accession>A0A926VBD2</accession>
<proteinExistence type="predicted"/>
<evidence type="ECO:0000256" key="3">
    <source>
        <dbReference type="ARBA" id="ARBA00012438"/>
    </source>
</evidence>
<organism evidence="12 13">
    <name type="scientific">Aerosakkonema funiforme FACHB-1375</name>
    <dbReference type="NCBI Taxonomy" id="2949571"/>
    <lineage>
        <taxon>Bacteria</taxon>
        <taxon>Bacillati</taxon>
        <taxon>Cyanobacteriota</taxon>
        <taxon>Cyanophyceae</taxon>
        <taxon>Oscillatoriophycideae</taxon>
        <taxon>Aerosakkonematales</taxon>
        <taxon>Aerosakkonemataceae</taxon>
        <taxon>Aerosakkonema</taxon>
    </lineage>
</organism>
<reference evidence="12" key="1">
    <citation type="journal article" date="2015" name="ISME J.">
        <title>Draft Genome Sequence of Streptomyces incarnatus NRRL8089, which Produces the Nucleoside Antibiotic Sinefungin.</title>
        <authorList>
            <person name="Oshima K."/>
            <person name="Hattori M."/>
            <person name="Shimizu H."/>
            <person name="Fukuda K."/>
            <person name="Nemoto M."/>
            <person name="Inagaki K."/>
            <person name="Tamura T."/>
        </authorList>
    </citation>
    <scope>NUCLEOTIDE SEQUENCE</scope>
    <source>
        <strain evidence="12">FACHB-1375</strain>
    </source>
</reference>
<keyword evidence="5" id="KW-0808">Transferase</keyword>
<dbReference type="PRINTS" id="PR00344">
    <property type="entry name" value="BCTRLSENSOR"/>
</dbReference>
<keyword evidence="13" id="KW-1185">Reference proteome</keyword>
<dbReference type="SUPFAM" id="SSF158472">
    <property type="entry name" value="HAMP domain-like"/>
    <property type="match status" value="1"/>
</dbReference>
<evidence type="ECO:0000256" key="8">
    <source>
        <dbReference type="SAM" id="Coils"/>
    </source>
</evidence>